<comment type="caution">
    <text evidence="1">The sequence shown here is derived from an EMBL/GenBank/DDBJ whole genome shotgun (WGS) entry which is preliminary data.</text>
</comment>
<protein>
    <submittedName>
        <fullName evidence="1">Uncharacterized protein</fullName>
    </submittedName>
</protein>
<accession>A0AAN9SK16</accession>
<proteinExistence type="predicted"/>
<dbReference type="EMBL" id="JAYMYS010000004">
    <property type="protein sequence ID" value="KAK7396964.1"/>
    <property type="molecule type" value="Genomic_DNA"/>
</dbReference>
<gene>
    <name evidence="1" type="ORF">VNO78_18128</name>
</gene>
<evidence type="ECO:0000313" key="2">
    <source>
        <dbReference type="Proteomes" id="UP001386955"/>
    </source>
</evidence>
<reference evidence="1 2" key="1">
    <citation type="submission" date="2024-01" db="EMBL/GenBank/DDBJ databases">
        <title>The genomes of 5 underutilized Papilionoideae crops provide insights into root nodulation and disease resistanc.</title>
        <authorList>
            <person name="Jiang F."/>
        </authorList>
    </citation>
    <scope>NUCLEOTIDE SEQUENCE [LARGE SCALE GENOMIC DNA]</scope>
    <source>
        <strain evidence="1">DUOXIRENSHENG_FW03</strain>
        <tissue evidence="1">Leaves</tissue>
    </source>
</reference>
<organism evidence="1 2">
    <name type="scientific">Psophocarpus tetragonolobus</name>
    <name type="common">Winged bean</name>
    <name type="synonym">Dolichos tetragonolobus</name>
    <dbReference type="NCBI Taxonomy" id="3891"/>
    <lineage>
        <taxon>Eukaryota</taxon>
        <taxon>Viridiplantae</taxon>
        <taxon>Streptophyta</taxon>
        <taxon>Embryophyta</taxon>
        <taxon>Tracheophyta</taxon>
        <taxon>Spermatophyta</taxon>
        <taxon>Magnoliopsida</taxon>
        <taxon>eudicotyledons</taxon>
        <taxon>Gunneridae</taxon>
        <taxon>Pentapetalae</taxon>
        <taxon>rosids</taxon>
        <taxon>fabids</taxon>
        <taxon>Fabales</taxon>
        <taxon>Fabaceae</taxon>
        <taxon>Papilionoideae</taxon>
        <taxon>50 kb inversion clade</taxon>
        <taxon>NPAAA clade</taxon>
        <taxon>indigoferoid/millettioid clade</taxon>
        <taxon>Phaseoleae</taxon>
        <taxon>Psophocarpus</taxon>
    </lineage>
</organism>
<name>A0AAN9SK16_PSOTE</name>
<dbReference type="Proteomes" id="UP001386955">
    <property type="component" value="Unassembled WGS sequence"/>
</dbReference>
<dbReference type="AlphaFoldDB" id="A0AAN9SK16"/>
<evidence type="ECO:0000313" key="1">
    <source>
        <dbReference type="EMBL" id="KAK7396964.1"/>
    </source>
</evidence>
<sequence>MKRVLKEEPKVVIQAQGSKRVDEVKVKDMDVEQLHNPEELVNSRSINYVTMDLHLQIRIQSGGLGGGRSMR</sequence>
<keyword evidence="2" id="KW-1185">Reference proteome</keyword>